<dbReference type="Proteomes" id="UP000011575">
    <property type="component" value="Unassembled WGS sequence"/>
</dbReference>
<evidence type="ECO:0000313" key="2">
    <source>
        <dbReference type="Proteomes" id="UP000011575"/>
    </source>
</evidence>
<comment type="caution">
    <text evidence="1">The sequence shown here is derived from an EMBL/GenBank/DDBJ whole genome shotgun (WGS) entry which is preliminary data.</text>
</comment>
<dbReference type="PATRIC" id="fig|1230454.4.peg.53"/>
<accession>M0PP76</accession>
<sequence length="268" mass="29762">MSNVRLYAHAAQSLLREWSLKGVSGLVGGSAVERRRPAALRDALREFDADTVVVYAGLSDVAAAFGGDPYERLRDALVAEFDAVLTPGFTFSFRRTGIVDLDRALPETGTFGRRFLADAAFRTDDPVFSLLGAGDFAFATDGTDRSYGPDGYWAELHDRDVLYLNVGTGRFRCSAFHLAEVRHRVPYVSETELSGLVKRNGDVRRVAHRIPTDDRYRRFARRKVRADLGDALTDASVGDVRIQGCRASDVDALLDDRLSEDEYYLVSR</sequence>
<gene>
    <name evidence="1" type="ORF">C461_00262</name>
</gene>
<evidence type="ECO:0008006" key="3">
    <source>
        <dbReference type="Google" id="ProtNLM"/>
    </source>
</evidence>
<dbReference type="GO" id="GO:0008080">
    <property type="term" value="F:N-acetyltransferase activity"/>
    <property type="evidence" value="ECO:0007669"/>
    <property type="project" value="InterPro"/>
</dbReference>
<evidence type="ECO:0000313" key="1">
    <source>
        <dbReference type="EMBL" id="EMA70675.1"/>
    </source>
</evidence>
<dbReference type="RefSeq" id="WP_007997585.1">
    <property type="nucleotide sequence ID" value="NZ_AOJI01000002.1"/>
</dbReference>
<dbReference type="InterPro" id="IPR003679">
    <property type="entry name" value="Amioglycoside_AcTrfase"/>
</dbReference>
<dbReference type="SUPFAM" id="SSF110710">
    <property type="entry name" value="TTHA0583/YokD-like"/>
    <property type="match status" value="1"/>
</dbReference>
<dbReference type="OrthoDB" id="231503at2157"/>
<reference evidence="1 2" key="1">
    <citation type="journal article" date="2014" name="PLoS Genet.">
        <title>Phylogenetically driven sequencing of extremely halophilic archaea reveals strategies for static and dynamic osmo-response.</title>
        <authorList>
            <person name="Becker E.A."/>
            <person name="Seitzer P.M."/>
            <person name="Tritt A."/>
            <person name="Larsen D."/>
            <person name="Krusor M."/>
            <person name="Yao A.I."/>
            <person name="Wu D."/>
            <person name="Madern D."/>
            <person name="Eisen J.A."/>
            <person name="Darling A.E."/>
            <person name="Facciotti M.T."/>
        </authorList>
    </citation>
    <scope>NUCLEOTIDE SEQUENCE [LARGE SCALE GENOMIC DNA]</scope>
    <source>
        <strain evidence="1 2">JCM 13560</strain>
    </source>
</reference>
<dbReference type="GO" id="GO:0046677">
    <property type="term" value="P:response to antibiotic"/>
    <property type="evidence" value="ECO:0007669"/>
    <property type="project" value="InterPro"/>
</dbReference>
<proteinExistence type="predicted"/>
<keyword evidence="2" id="KW-1185">Reference proteome</keyword>
<dbReference type="Pfam" id="PF02522">
    <property type="entry name" value="Antibiotic_NAT"/>
    <property type="match status" value="1"/>
</dbReference>
<dbReference type="InterPro" id="IPR028345">
    <property type="entry name" value="Antibiotic_NAT-like"/>
</dbReference>
<dbReference type="EMBL" id="AOJI01000002">
    <property type="protein sequence ID" value="EMA70675.1"/>
    <property type="molecule type" value="Genomic_DNA"/>
</dbReference>
<name>M0PP76_9EURY</name>
<dbReference type="AlphaFoldDB" id="M0PP76"/>
<organism evidence="1 2">
    <name type="scientific">Halorubrum aidingense JCM 13560</name>
    <dbReference type="NCBI Taxonomy" id="1230454"/>
    <lineage>
        <taxon>Archaea</taxon>
        <taxon>Methanobacteriati</taxon>
        <taxon>Methanobacteriota</taxon>
        <taxon>Stenosarchaea group</taxon>
        <taxon>Halobacteria</taxon>
        <taxon>Halobacteriales</taxon>
        <taxon>Haloferacaceae</taxon>
        <taxon>Halorubrum</taxon>
    </lineage>
</organism>
<protein>
    <recommendedName>
        <fullName evidence="3">Aminoglycoside N3'-acetyltransferase</fullName>
    </recommendedName>
</protein>
<dbReference type="STRING" id="1230454.C461_00262"/>